<dbReference type="InterPro" id="IPR003594">
    <property type="entry name" value="HATPase_dom"/>
</dbReference>
<feature type="transmembrane region" description="Helical" evidence="9">
    <location>
        <begin position="47"/>
        <end position="65"/>
    </location>
</feature>
<dbReference type="Pfam" id="PF07730">
    <property type="entry name" value="HisKA_3"/>
    <property type="match status" value="1"/>
</dbReference>
<evidence type="ECO:0000256" key="9">
    <source>
        <dbReference type="SAM" id="Phobius"/>
    </source>
</evidence>
<name>A0A9W6QZ43_9PSEU</name>
<dbReference type="Pfam" id="PF23539">
    <property type="entry name" value="DUF7134"/>
    <property type="match status" value="1"/>
</dbReference>
<dbReference type="PANTHER" id="PTHR24421">
    <property type="entry name" value="NITRATE/NITRITE SENSOR PROTEIN NARX-RELATED"/>
    <property type="match status" value="1"/>
</dbReference>
<dbReference type="CDD" id="cd16917">
    <property type="entry name" value="HATPase_UhpB-NarQ-NarX-like"/>
    <property type="match status" value="1"/>
</dbReference>
<keyword evidence="9" id="KW-0812">Transmembrane</keyword>
<sequence length="374" mass="39237">MRGVHRPPLAAKLRRHHLIALDCLVAAVLVLVGVANLAAGAWEPGHLPAWLTWFAAFAIGVPVALRRVWPRQAFAAALAISVLCALGGGAWVTYFALALPVYTLALGESRRLSLPALLITLAFTLAVNLATPSTGILGAVGLGWTVLCSAWLIGRAANERRHYLALSAEQRTREAVTGERLRIARELHDVVAHSLSLVTVKASVAHHLADEDPAQAKTALGVIEHTAREALTEMRQILGVLRSNGDAGELAPAPGLAGLGELAERARMAGVDVALEVSAETLPEGVEVSVYRIVQEALTNVVKHAGPAKCRVGVGVGEGVVRVEVTNDGPSVTGGNPGHGLIGIRERVSLYDGAFRAGPRPEGGFAVTAVLPYE</sequence>
<dbReference type="InterPro" id="IPR011712">
    <property type="entry name" value="Sig_transdc_His_kin_sub3_dim/P"/>
</dbReference>
<evidence type="ECO:0000256" key="7">
    <source>
        <dbReference type="ARBA" id="ARBA00022840"/>
    </source>
</evidence>
<keyword evidence="14" id="KW-1185">Reference proteome</keyword>
<dbReference type="Gene3D" id="1.20.5.1930">
    <property type="match status" value="1"/>
</dbReference>
<evidence type="ECO:0000259" key="12">
    <source>
        <dbReference type="Pfam" id="PF23539"/>
    </source>
</evidence>
<keyword evidence="9" id="KW-0472">Membrane</keyword>
<evidence type="ECO:0000256" key="2">
    <source>
        <dbReference type="ARBA" id="ARBA00012438"/>
    </source>
</evidence>
<feature type="domain" description="Signal transduction histidine kinase subgroup 3 dimerisation and phosphoacceptor" evidence="11">
    <location>
        <begin position="179"/>
        <end position="244"/>
    </location>
</feature>
<feature type="transmembrane region" description="Helical" evidence="9">
    <location>
        <begin position="112"/>
        <end position="129"/>
    </location>
</feature>
<dbReference type="EMBL" id="BSTI01000002">
    <property type="protein sequence ID" value="GLY64697.1"/>
    <property type="molecule type" value="Genomic_DNA"/>
</dbReference>
<gene>
    <name evidence="13" type="ORF">Atai01_13160</name>
</gene>
<evidence type="ECO:0000256" key="1">
    <source>
        <dbReference type="ARBA" id="ARBA00000085"/>
    </source>
</evidence>
<feature type="transmembrane region" description="Helical" evidence="9">
    <location>
        <begin position="21"/>
        <end position="41"/>
    </location>
</feature>
<dbReference type="InterPro" id="IPR036890">
    <property type="entry name" value="HATPase_C_sf"/>
</dbReference>
<keyword evidence="9" id="KW-1133">Transmembrane helix</keyword>
<dbReference type="EC" id="2.7.13.3" evidence="2"/>
<evidence type="ECO:0000313" key="14">
    <source>
        <dbReference type="Proteomes" id="UP001165136"/>
    </source>
</evidence>
<dbReference type="PROSITE" id="PS01125">
    <property type="entry name" value="ROK"/>
    <property type="match status" value="1"/>
</dbReference>
<evidence type="ECO:0000256" key="5">
    <source>
        <dbReference type="ARBA" id="ARBA00022741"/>
    </source>
</evidence>
<dbReference type="GO" id="GO:0000155">
    <property type="term" value="F:phosphorelay sensor kinase activity"/>
    <property type="evidence" value="ECO:0007669"/>
    <property type="project" value="InterPro"/>
</dbReference>
<dbReference type="SUPFAM" id="SSF55874">
    <property type="entry name" value="ATPase domain of HSP90 chaperone/DNA topoisomerase II/histidine kinase"/>
    <property type="match status" value="1"/>
</dbReference>
<keyword evidence="5" id="KW-0547">Nucleotide-binding</keyword>
<dbReference type="GO" id="GO:0016020">
    <property type="term" value="C:membrane"/>
    <property type="evidence" value="ECO:0007669"/>
    <property type="project" value="InterPro"/>
</dbReference>
<dbReference type="AlphaFoldDB" id="A0A9W6QZ43"/>
<dbReference type="InterPro" id="IPR049874">
    <property type="entry name" value="ROK_cs"/>
</dbReference>
<organism evidence="13 14">
    <name type="scientific">Amycolatopsis taiwanensis</name>
    <dbReference type="NCBI Taxonomy" id="342230"/>
    <lineage>
        <taxon>Bacteria</taxon>
        <taxon>Bacillati</taxon>
        <taxon>Actinomycetota</taxon>
        <taxon>Actinomycetes</taxon>
        <taxon>Pseudonocardiales</taxon>
        <taxon>Pseudonocardiaceae</taxon>
        <taxon>Amycolatopsis</taxon>
    </lineage>
</organism>
<feature type="domain" description="Histidine kinase/HSP90-like ATPase" evidence="10">
    <location>
        <begin position="286"/>
        <end position="373"/>
    </location>
</feature>
<accession>A0A9W6QZ43</accession>
<evidence type="ECO:0000259" key="11">
    <source>
        <dbReference type="Pfam" id="PF07730"/>
    </source>
</evidence>
<evidence type="ECO:0000256" key="6">
    <source>
        <dbReference type="ARBA" id="ARBA00022777"/>
    </source>
</evidence>
<comment type="catalytic activity">
    <reaction evidence="1">
        <text>ATP + protein L-histidine = ADP + protein N-phospho-L-histidine.</text>
        <dbReference type="EC" id="2.7.13.3"/>
    </reaction>
</comment>
<feature type="transmembrane region" description="Helical" evidence="9">
    <location>
        <begin position="77"/>
        <end position="100"/>
    </location>
</feature>
<evidence type="ECO:0000256" key="4">
    <source>
        <dbReference type="ARBA" id="ARBA00022679"/>
    </source>
</evidence>
<dbReference type="InterPro" id="IPR055558">
    <property type="entry name" value="DUF7134"/>
</dbReference>
<dbReference type="Gene3D" id="3.30.565.10">
    <property type="entry name" value="Histidine kinase-like ATPase, C-terminal domain"/>
    <property type="match status" value="1"/>
</dbReference>
<dbReference type="InterPro" id="IPR050482">
    <property type="entry name" value="Sensor_HK_TwoCompSys"/>
</dbReference>
<feature type="transmembrane region" description="Helical" evidence="9">
    <location>
        <begin position="136"/>
        <end position="154"/>
    </location>
</feature>
<dbReference type="GO" id="GO:0046983">
    <property type="term" value="F:protein dimerization activity"/>
    <property type="evidence" value="ECO:0007669"/>
    <property type="project" value="InterPro"/>
</dbReference>
<keyword evidence="6 13" id="KW-0418">Kinase</keyword>
<evidence type="ECO:0000259" key="10">
    <source>
        <dbReference type="Pfam" id="PF02518"/>
    </source>
</evidence>
<dbReference type="Proteomes" id="UP001165136">
    <property type="component" value="Unassembled WGS sequence"/>
</dbReference>
<keyword evidence="7" id="KW-0067">ATP-binding</keyword>
<dbReference type="Pfam" id="PF02518">
    <property type="entry name" value="HATPase_c"/>
    <property type="match status" value="1"/>
</dbReference>
<reference evidence="13" key="1">
    <citation type="submission" date="2023-03" db="EMBL/GenBank/DDBJ databases">
        <title>Amycolatopsis taiwanensis NBRC 103393.</title>
        <authorList>
            <person name="Ichikawa N."/>
            <person name="Sato H."/>
            <person name="Tonouchi N."/>
        </authorList>
    </citation>
    <scope>NUCLEOTIDE SEQUENCE</scope>
    <source>
        <strain evidence="13">NBRC 103393</strain>
    </source>
</reference>
<protein>
    <recommendedName>
        <fullName evidence="2">histidine kinase</fullName>
        <ecNumber evidence="2">2.7.13.3</ecNumber>
    </recommendedName>
</protein>
<evidence type="ECO:0000313" key="13">
    <source>
        <dbReference type="EMBL" id="GLY64697.1"/>
    </source>
</evidence>
<comment type="caution">
    <text evidence="13">The sequence shown here is derived from an EMBL/GenBank/DDBJ whole genome shotgun (WGS) entry which is preliminary data.</text>
</comment>
<dbReference type="GO" id="GO:0005524">
    <property type="term" value="F:ATP binding"/>
    <property type="evidence" value="ECO:0007669"/>
    <property type="project" value="UniProtKB-KW"/>
</dbReference>
<keyword evidence="3" id="KW-0597">Phosphoprotein</keyword>
<evidence type="ECO:0000256" key="8">
    <source>
        <dbReference type="ARBA" id="ARBA00023012"/>
    </source>
</evidence>
<evidence type="ECO:0000256" key="3">
    <source>
        <dbReference type="ARBA" id="ARBA00022553"/>
    </source>
</evidence>
<proteinExistence type="predicted"/>
<keyword evidence="4" id="KW-0808">Transferase</keyword>
<dbReference type="PANTHER" id="PTHR24421:SF10">
    <property type="entry name" value="NITRATE_NITRITE SENSOR PROTEIN NARQ"/>
    <property type="match status" value="1"/>
</dbReference>
<keyword evidence="8" id="KW-0902">Two-component regulatory system</keyword>
<feature type="domain" description="DUF7134" evidence="12">
    <location>
        <begin position="14"/>
        <end position="161"/>
    </location>
</feature>